<accession>A0A1H0L021</accession>
<dbReference type="EMBL" id="FNIW01000037">
    <property type="protein sequence ID" value="SDO61340.1"/>
    <property type="molecule type" value="Genomic_DNA"/>
</dbReference>
<sequence>MEKTQMINHIKQTAANVLPKGSTLYLYGSRARGDYHDDSDWDLLILLDKPKLVHEDFDNYSYPFVLMGWNLGADVRPHAYTKDEWFNGPHAMFYYNVEEDKEVLYES</sequence>
<dbReference type="OrthoDB" id="9803106at2"/>
<dbReference type="Pfam" id="PF01909">
    <property type="entry name" value="NTP_transf_2"/>
    <property type="match status" value="1"/>
</dbReference>
<dbReference type="GO" id="GO:0016779">
    <property type="term" value="F:nucleotidyltransferase activity"/>
    <property type="evidence" value="ECO:0007669"/>
    <property type="project" value="InterPro"/>
</dbReference>
<dbReference type="InterPro" id="IPR002934">
    <property type="entry name" value="Polymerase_NTP_transf_dom"/>
</dbReference>
<reference evidence="3" key="1">
    <citation type="submission" date="2016-10" db="EMBL/GenBank/DDBJ databases">
        <authorList>
            <person name="de Groot N.N."/>
        </authorList>
    </citation>
    <scope>NUCLEOTIDE SEQUENCE [LARGE SCALE GENOMIC DNA]</scope>
    <source>
        <strain evidence="3">BP1-145</strain>
    </source>
</reference>
<proteinExistence type="predicted"/>
<name>A0A1H0L021_9BACT</name>
<evidence type="ECO:0000313" key="2">
    <source>
        <dbReference type="EMBL" id="SDO61340.1"/>
    </source>
</evidence>
<dbReference type="CDD" id="cd05403">
    <property type="entry name" value="NT_KNTase_like"/>
    <property type="match status" value="1"/>
</dbReference>
<gene>
    <name evidence="2" type="ORF">SAMN04487900_1375</name>
</gene>
<dbReference type="RefSeq" id="WP_091855116.1">
    <property type="nucleotide sequence ID" value="NZ_FNIW01000037.1"/>
</dbReference>
<dbReference type="Proteomes" id="UP000199134">
    <property type="component" value="Unassembled WGS sequence"/>
</dbReference>
<protein>
    <submittedName>
        <fullName evidence="2">Nucleotidyltransferase domain-containing protein</fullName>
    </submittedName>
</protein>
<dbReference type="AlphaFoldDB" id="A0A1H0L021"/>
<dbReference type="PANTHER" id="PTHR43449">
    <property type="entry name" value="NUCLEOTIDYLTRANSFERASE"/>
    <property type="match status" value="1"/>
</dbReference>
<dbReference type="InterPro" id="IPR043519">
    <property type="entry name" value="NT_sf"/>
</dbReference>
<dbReference type="SUPFAM" id="SSF81301">
    <property type="entry name" value="Nucleotidyltransferase"/>
    <property type="match status" value="1"/>
</dbReference>
<feature type="domain" description="Polymerase nucleotidyl transferase" evidence="1">
    <location>
        <begin position="21"/>
        <end position="52"/>
    </location>
</feature>
<dbReference type="Gene3D" id="3.30.460.10">
    <property type="entry name" value="Beta Polymerase, domain 2"/>
    <property type="match status" value="1"/>
</dbReference>
<evidence type="ECO:0000313" key="3">
    <source>
        <dbReference type="Proteomes" id="UP000199134"/>
    </source>
</evidence>
<organism evidence="2 3">
    <name type="scientific">Prevotella communis</name>
    <dbReference type="NCBI Taxonomy" id="2913614"/>
    <lineage>
        <taxon>Bacteria</taxon>
        <taxon>Pseudomonadati</taxon>
        <taxon>Bacteroidota</taxon>
        <taxon>Bacteroidia</taxon>
        <taxon>Bacteroidales</taxon>
        <taxon>Prevotellaceae</taxon>
        <taxon>Prevotella</taxon>
    </lineage>
</organism>
<dbReference type="PANTHER" id="PTHR43449:SF3">
    <property type="entry name" value="POLYMERASE NUCLEOTIDYL TRANSFERASE DOMAIN-CONTAINING PROTEIN"/>
    <property type="match status" value="1"/>
</dbReference>
<evidence type="ECO:0000259" key="1">
    <source>
        <dbReference type="Pfam" id="PF01909"/>
    </source>
</evidence>
<comment type="caution">
    <text evidence="2">The sequence shown here is derived from an EMBL/GenBank/DDBJ whole genome shotgun (WGS) entry which is preliminary data.</text>
</comment>